<organism evidence="3 4">
    <name type="scientific">Durusdinium trenchii</name>
    <dbReference type="NCBI Taxonomy" id="1381693"/>
    <lineage>
        <taxon>Eukaryota</taxon>
        <taxon>Sar</taxon>
        <taxon>Alveolata</taxon>
        <taxon>Dinophyceae</taxon>
        <taxon>Suessiales</taxon>
        <taxon>Symbiodiniaceae</taxon>
        <taxon>Durusdinium</taxon>
    </lineage>
</organism>
<dbReference type="Gene3D" id="2.60.120.920">
    <property type="match status" value="1"/>
</dbReference>
<evidence type="ECO:0000313" key="3">
    <source>
        <dbReference type="EMBL" id="CAK9084411.1"/>
    </source>
</evidence>
<dbReference type="InterPro" id="IPR001870">
    <property type="entry name" value="B30.2/SPRY"/>
</dbReference>
<keyword evidence="1" id="KW-0175">Coiled coil</keyword>
<evidence type="ECO:0000256" key="1">
    <source>
        <dbReference type="SAM" id="Coils"/>
    </source>
</evidence>
<dbReference type="InterPro" id="IPR003131">
    <property type="entry name" value="T1-type_BTB"/>
</dbReference>
<dbReference type="InterPro" id="IPR001227">
    <property type="entry name" value="Ac_transferase_dom_sf"/>
</dbReference>
<keyword evidence="4" id="KW-1185">Reference proteome</keyword>
<accession>A0ABP0QB65</accession>
<feature type="coiled-coil region" evidence="1">
    <location>
        <begin position="427"/>
        <end position="468"/>
    </location>
</feature>
<dbReference type="SUPFAM" id="SSF49899">
    <property type="entry name" value="Concanavalin A-like lectins/glucanases"/>
    <property type="match status" value="1"/>
</dbReference>
<dbReference type="CDD" id="cd18316">
    <property type="entry name" value="BTB_POZ_KCTD-like"/>
    <property type="match status" value="1"/>
</dbReference>
<sequence length="776" mass="87532">MLFFATVCRGTWISQLPMFCHSGTKVELLELKRGSGFSNPMKRWAAFLLAAQLGAAVVLEAPSRRAAKKTLPKGLLRDDLQGPLFVHIPKTAGTSIWKALGPNYTDSGRYPEVSFFCMKHNPPKEHVPDSWAVVRDVCDRLVSEFAWARLQGWYQRYRKEGLDNHAEPNCTTFNKWVTLVMQKYQEDSDVEDCHLIPQWCYASKVDKILPLTEHLERDIRQMDPRLKYVDLHHKNQHSHVVKKMNVSCGCLTPANLKAVQSHFLEDFVHLRSILGPSKYEPKALSNASIKESICSKFHRKGKKMPMSVVRSSARTGGQAMQDAASVGKQAMLSVAGFEKSKLVGLCGGLREWRVGLQAVCQIANELFPKGFSCAGTDKAIQKLKELADEGGALQAKVLKTSGGFHTSLMAPAKAKLGQAGPVRGRGVSSFRRLLASMEAERDQIRNAWQRLAEERDLTTEQLEKLRQETEEWCYREKLKIDTEWQRLNKLSEEMQKMWPRNCEVLQINCSGELFVIPRETLCGIEGSVLSEMFSPDFMSEIPRDEFGRFFLDFNPQCFSLVVEYLRNRRLNEAAPLPVVPQSQKRNMELLAEAWKLWPFLKPNRLNPLHGTSLHVTVQVESDLKETQIVRATHPGWQVLGAEQPLPVSIVSYFEVQILHNPDTRGGLAIGVCDHLPSGPETHSIHLQSCVLYNSNNGLLGDCIAEHDVKGGLMLAEGERLGISHDVVSQTLQWYHNGQSIGKSTFRERWDSVYPVFGLYVPNQSMVVDFQATLPTQ</sequence>
<dbReference type="Proteomes" id="UP001642484">
    <property type="component" value="Unassembled WGS sequence"/>
</dbReference>
<dbReference type="Gene3D" id="3.40.366.10">
    <property type="entry name" value="Malonyl-Coenzyme A Acyl Carrier Protein, domain 2"/>
    <property type="match status" value="1"/>
</dbReference>
<name>A0ABP0QB65_9DINO</name>
<dbReference type="EMBL" id="CAXAMN010024184">
    <property type="protein sequence ID" value="CAK9084411.1"/>
    <property type="molecule type" value="Genomic_DNA"/>
</dbReference>
<dbReference type="PANTHER" id="PTHR47170:SF2">
    <property type="entry name" value="MALONYL-COA:ACP TRANSACYLASE (MAT) DOMAIN-CONTAINING PROTEIN"/>
    <property type="match status" value="1"/>
</dbReference>
<dbReference type="PANTHER" id="PTHR47170">
    <property type="entry name" value="MALONYL-COA ACP TRANSACYLASE, ACP-BINDING"/>
    <property type="match status" value="1"/>
</dbReference>
<dbReference type="InterPro" id="IPR013320">
    <property type="entry name" value="ConA-like_dom_sf"/>
</dbReference>
<evidence type="ECO:0000259" key="2">
    <source>
        <dbReference type="PROSITE" id="PS50188"/>
    </source>
</evidence>
<dbReference type="PROSITE" id="PS50188">
    <property type="entry name" value="B302_SPRY"/>
    <property type="match status" value="1"/>
</dbReference>
<dbReference type="InterPro" id="IPR011333">
    <property type="entry name" value="SKP1/BTB/POZ_sf"/>
</dbReference>
<dbReference type="Pfam" id="PF00622">
    <property type="entry name" value="SPRY"/>
    <property type="match status" value="1"/>
</dbReference>
<dbReference type="Gene3D" id="3.30.710.10">
    <property type="entry name" value="Potassium Channel Kv1.1, Chain A"/>
    <property type="match status" value="1"/>
</dbReference>
<protein>
    <recommendedName>
        <fullName evidence="2">B30.2/SPRY domain-containing protein</fullName>
    </recommendedName>
</protein>
<feature type="domain" description="B30.2/SPRY" evidence="2">
    <location>
        <begin position="586"/>
        <end position="774"/>
    </location>
</feature>
<dbReference type="InterPro" id="IPR052760">
    <property type="entry name" value="Mitochondrial_malonyltrans"/>
</dbReference>
<comment type="caution">
    <text evidence="3">The sequence shown here is derived from an EMBL/GenBank/DDBJ whole genome shotgun (WGS) entry which is preliminary data.</text>
</comment>
<dbReference type="SUPFAM" id="SSF54695">
    <property type="entry name" value="POZ domain"/>
    <property type="match status" value="1"/>
</dbReference>
<dbReference type="Pfam" id="PF02214">
    <property type="entry name" value="BTB_2"/>
    <property type="match status" value="1"/>
</dbReference>
<dbReference type="Gene3D" id="3.30.70.250">
    <property type="entry name" value="Malonyl-CoA ACP transacylase, ACP-binding"/>
    <property type="match status" value="1"/>
</dbReference>
<gene>
    <name evidence="3" type="ORF">CCMP2556_LOCUS41060</name>
</gene>
<dbReference type="InterPro" id="IPR043136">
    <property type="entry name" value="B30.2/SPRY_sf"/>
</dbReference>
<evidence type="ECO:0000313" key="4">
    <source>
        <dbReference type="Proteomes" id="UP001642484"/>
    </source>
</evidence>
<dbReference type="InterPro" id="IPR003877">
    <property type="entry name" value="SPRY_dom"/>
</dbReference>
<proteinExistence type="predicted"/>
<reference evidence="3 4" key="1">
    <citation type="submission" date="2024-02" db="EMBL/GenBank/DDBJ databases">
        <authorList>
            <person name="Chen Y."/>
            <person name="Shah S."/>
            <person name="Dougan E. K."/>
            <person name="Thang M."/>
            <person name="Chan C."/>
        </authorList>
    </citation>
    <scope>NUCLEOTIDE SEQUENCE [LARGE SCALE GENOMIC DNA]</scope>
</reference>